<comment type="subcellular location">
    <subcellularLocation>
        <location evidence="1">Membrane</location>
        <topology evidence="1">Multi-pass membrane protein</topology>
    </subcellularLocation>
</comment>
<dbReference type="AlphaFoldDB" id="A0A1G6BDC4"/>
<dbReference type="GO" id="GO:0016020">
    <property type="term" value="C:membrane"/>
    <property type="evidence" value="ECO:0007669"/>
    <property type="project" value="UniProtKB-SubCell"/>
</dbReference>
<dbReference type="Pfam" id="PF01694">
    <property type="entry name" value="Rhomboid"/>
    <property type="match status" value="1"/>
</dbReference>
<accession>A0A1G6BDC4</accession>
<feature type="transmembrane region" description="Helical" evidence="5">
    <location>
        <begin position="82"/>
        <end position="99"/>
    </location>
</feature>
<keyword evidence="4 5" id="KW-0472">Membrane</keyword>
<dbReference type="EMBL" id="FMXN01000003">
    <property type="protein sequence ID" value="SDB18627.1"/>
    <property type="molecule type" value="Genomic_DNA"/>
</dbReference>
<dbReference type="InterPro" id="IPR023826">
    <property type="entry name" value="Rhom-like_SP_proteobac"/>
</dbReference>
<dbReference type="Gene3D" id="1.20.1540.10">
    <property type="entry name" value="Rhomboid-like"/>
    <property type="match status" value="1"/>
</dbReference>
<reference evidence="8" key="1">
    <citation type="submission" date="2016-10" db="EMBL/GenBank/DDBJ databases">
        <authorList>
            <person name="Varghese N."/>
            <person name="Submissions S."/>
        </authorList>
    </citation>
    <scope>NUCLEOTIDE SEQUENCE [LARGE SCALE GENOMIC DNA]</scope>
    <source>
        <strain evidence="8">CGMCC 1.10824</strain>
    </source>
</reference>
<dbReference type="PANTHER" id="PTHR43066">
    <property type="entry name" value="RHOMBOID-RELATED PROTEIN"/>
    <property type="match status" value="1"/>
</dbReference>
<dbReference type="InterPro" id="IPR022764">
    <property type="entry name" value="Peptidase_S54_rhomboid_dom"/>
</dbReference>
<evidence type="ECO:0000256" key="5">
    <source>
        <dbReference type="SAM" id="Phobius"/>
    </source>
</evidence>
<organism evidence="7 8">
    <name type="scientific">Pseudidiomarina indica</name>
    <dbReference type="NCBI Taxonomy" id="1159017"/>
    <lineage>
        <taxon>Bacteria</taxon>
        <taxon>Pseudomonadati</taxon>
        <taxon>Pseudomonadota</taxon>
        <taxon>Gammaproteobacteria</taxon>
        <taxon>Alteromonadales</taxon>
        <taxon>Idiomarinaceae</taxon>
        <taxon>Pseudidiomarina</taxon>
    </lineage>
</organism>
<evidence type="ECO:0000256" key="4">
    <source>
        <dbReference type="ARBA" id="ARBA00023136"/>
    </source>
</evidence>
<dbReference type="InterPro" id="IPR035952">
    <property type="entry name" value="Rhomboid-like_sf"/>
</dbReference>
<dbReference type="NCBIfam" id="TIGR03902">
    <property type="entry name" value="rhom_GG_sort"/>
    <property type="match status" value="1"/>
</dbReference>
<keyword evidence="3 5" id="KW-1133">Transmembrane helix</keyword>
<dbReference type="Proteomes" id="UP000199626">
    <property type="component" value="Unassembled WGS sequence"/>
</dbReference>
<proteinExistence type="predicted"/>
<name>A0A1G6BDC4_9GAMM</name>
<dbReference type="SUPFAM" id="SSF144091">
    <property type="entry name" value="Rhomboid-like"/>
    <property type="match status" value="1"/>
</dbReference>
<evidence type="ECO:0000259" key="6">
    <source>
        <dbReference type="Pfam" id="PF01694"/>
    </source>
</evidence>
<feature type="domain" description="Peptidase S54 rhomboid" evidence="6">
    <location>
        <begin position="41"/>
        <end position="175"/>
    </location>
</feature>
<keyword evidence="7" id="KW-0378">Hydrolase</keyword>
<evidence type="ECO:0000256" key="1">
    <source>
        <dbReference type="ARBA" id="ARBA00004141"/>
    </source>
</evidence>
<evidence type="ECO:0000313" key="7">
    <source>
        <dbReference type="EMBL" id="SDB18627.1"/>
    </source>
</evidence>
<feature type="transmembrane region" description="Helical" evidence="5">
    <location>
        <begin position="131"/>
        <end position="149"/>
    </location>
</feature>
<feature type="transmembrane region" description="Helical" evidence="5">
    <location>
        <begin position="57"/>
        <end position="73"/>
    </location>
</feature>
<sequence>MAAKQSLFVPIGISVLLIVGYYLLAPWHPQLMLQAPQFYQGAWWQLVTAQLLHHNPPHLWFNLAGLWILWLLFPQQFRRNQDWWVVLPIGIASSLFEVLLSPVSLTYAGFSGALYGLYFYAAGKDAVNKQWIGMLVMVGLALKLGWDFMYPSETVQLAVFAHLGGVVAAMVLILLEQYRQHSA</sequence>
<keyword evidence="7" id="KW-0645">Protease</keyword>
<dbReference type="STRING" id="1159017.SAMN02927930_00717"/>
<dbReference type="RefSeq" id="WP_176754905.1">
    <property type="nucleotide sequence ID" value="NZ_FMXN01000003.1"/>
</dbReference>
<evidence type="ECO:0000256" key="3">
    <source>
        <dbReference type="ARBA" id="ARBA00022989"/>
    </source>
</evidence>
<feature type="transmembrane region" description="Helical" evidence="5">
    <location>
        <begin position="155"/>
        <end position="175"/>
    </location>
</feature>
<gene>
    <name evidence="7" type="ORF">SAMN02927930_00717</name>
</gene>
<dbReference type="GO" id="GO:0006508">
    <property type="term" value="P:proteolysis"/>
    <property type="evidence" value="ECO:0007669"/>
    <property type="project" value="UniProtKB-KW"/>
</dbReference>
<keyword evidence="8" id="KW-1185">Reference proteome</keyword>
<dbReference type="GO" id="GO:0004252">
    <property type="term" value="F:serine-type endopeptidase activity"/>
    <property type="evidence" value="ECO:0007669"/>
    <property type="project" value="InterPro"/>
</dbReference>
<keyword evidence="2 5" id="KW-0812">Transmembrane</keyword>
<feature type="transmembrane region" description="Helical" evidence="5">
    <location>
        <begin position="105"/>
        <end position="122"/>
    </location>
</feature>
<evidence type="ECO:0000256" key="2">
    <source>
        <dbReference type="ARBA" id="ARBA00022692"/>
    </source>
</evidence>
<evidence type="ECO:0000313" key="8">
    <source>
        <dbReference type="Proteomes" id="UP000199626"/>
    </source>
</evidence>
<protein>
    <submittedName>
        <fullName evidence="7">Rhomboid family GlyGly-CTERM serine protease</fullName>
    </submittedName>
</protein>
<feature type="transmembrane region" description="Helical" evidence="5">
    <location>
        <begin position="7"/>
        <end position="24"/>
    </location>
</feature>